<dbReference type="KEGG" id="ome:OLMES_3365"/>
<evidence type="ECO:0000313" key="2">
    <source>
        <dbReference type="Proteomes" id="UP000196027"/>
    </source>
</evidence>
<name>A0A1Y0IDE5_9GAMM</name>
<sequence length="168" mass="19307">MIGRFNIGRVEICWDPQRVVINPRDWVMPFIGEKGFVQAWVYNRDYIHWQNAEDPLEYECAGKSVDGLKMKSNGLPPPLQMSVVDVSDNPGRVLLKSGYVEAVASTMWVSEKLANRTGFAMQELKNESWFSVVPLSDEVYELEFSTNIFEPNDGTDNLQRSIRKLLFR</sequence>
<gene>
    <name evidence="1" type="ORF">OLMES_3365</name>
</gene>
<accession>A0A1Y0IDE5</accession>
<dbReference type="EMBL" id="CP021425">
    <property type="protein sequence ID" value="ARU57403.1"/>
    <property type="molecule type" value="Genomic_DNA"/>
</dbReference>
<keyword evidence="2" id="KW-1185">Reference proteome</keyword>
<dbReference type="AlphaFoldDB" id="A0A1Y0IDE5"/>
<proteinExistence type="predicted"/>
<reference evidence="1 2" key="1">
    <citation type="submission" date="2017-05" db="EMBL/GenBank/DDBJ databases">
        <title>Genomic insights into alkan degradation activity of Oleiphilus messinensis.</title>
        <authorList>
            <person name="Kozyavkin S.A."/>
            <person name="Slesarev A.I."/>
            <person name="Golyshin P.N."/>
            <person name="Korzhenkov A."/>
            <person name="Golyshina O.N."/>
            <person name="Toshchakov S.V."/>
        </authorList>
    </citation>
    <scope>NUCLEOTIDE SEQUENCE [LARGE SCALE GENOMIC DNA]</scope>
    <source>
        <strain evidence="1 2">ME102</strain>
    </source>
</reference>
<dbReference type="Proteomes" id="UP000196027">
    <property type="component" value="Chromosome"/>
</dbReference>
<organism evidence="1 2">
    <name type="scientific">Oleiphilus messinensis</name>
    <dbReference type="NCBI Taxonomy" id="141451"/>
    <lineage>
        <taxon>Bacteria</taxon>
        <taxon>Pseudomonadati</taxon>
        <taxon>Pseudomonadota</taxon>
        <taxon>Gammaproteobacteria</taxon>
        <taxon>Oceanospirillales</taxon>
        <taxon>Oleiphilaceae</taxon>
        <taxon>Oleiphilus</taxon>
    </lineage>
</organism>
<evidence type="ECO:0000313" key="1">
    <source>
        <dbReference type="EMBL" id="ARU57403.1"/>
    </source>
</evidence>
<protein>
    <submittedName>
        <fullName evidence="1">Uncharacterized protein</fullName>
    </submittedName>
</protein>